<keyword evidence="3" id="KW-0547">Nucleotide-binding</keyword>
<evidence type="ECO:0000256" key="5">
    <source>
        <dbReference type="ARBA" id="ARBA00022967"/>
    </source>
</evidence>
<dbReference type="InterPro" id="IPR027417">
    <property type="entry name" value="P-loop_NTPase"/>
</dbReference>
<keyword evidence="6" id="KW-0472">Membrane</keyword>
<keyword evidence="2" id="KW-1003">Cell membrane</keyword>
<dbReference type="InterPro" id="IPR003439">
    <property type="entry name" value="ABC_transporter-like_ATP-bd"/>
</dbReference>
<dbReference type="EMBL" id="JALIEA010000013">
    <property type="protein sequence ID" value="MCJ7858750.1"/>
    <property type="molecule type" value="Genomic_DNA"/>
</dbReference>
<feature type="domain" description="ABC transporter" evidence="7">
    <location>
        <begin position="21"/>
        <end position="251"/>
    </location>
</feature>
<gene>
    <name evidence="8" type="ORF">MUN33_08470</name>
</gene>
<dbReference type="Proteomes" id="UP001139207">
    <property type="component" value="Unassembled WGS sequence"/>
</dbReference>
<evidence type="ECO:0000256" key="3">
    <source>
        <dbReference type="ARBA" id="ARBA00022741"/>
    </source>
</evidence>
<dbReference type="InterPro" id="IPR017871">
    <property type="entry name" value="ABC_transporter-like_CS"/>
</dbReference>
<dbReference type="GO" id="GO:0016887">
    <property type="term" value="F:ATP hydrolysis activity"/>
    <property type="evidence" value="ECO:0007669"/>
    <property type="project" value="InterPro"/>
</dbReference>
<dbReference type="AlphaFoldDB" id="A0A9X2B2H5"/>
<dbReference type="GO" id="GO:0005524">
    <property type="term" value="F:ATP binding"/>
    <property type="evidence" value="ECO:0007669"/>
    <property type="project" value="UniProtKB-KW"/>
</dbReference>
<dbReference type="SMART" id="SM00382">
    <property type="entry name" value="AAA"/>
    <property type="match status" value="1"/>
</dbReference>
<protein>
    <submittedName>
        <fullName evidence="8">ATP-binding cassette domain-containing protein</fullName>
    </submittedName>
</protein>
<dbReference type="PROSITE" id="PS50893">
    <property type="entry name" value="ABC_TRANSPORTER_2"/>
    <property type="match status" value="1"/>
</dbReference>
<dbReference type="InterPro" id="IPR050086">
    <property type="entry name" value="MetN_ABC_transporter-like"/>
</dbReference>
<name>A0A9X2B2H5_9CORY</name>
<evidence type="ECO:0000259" key="7">
    <source>
        <dbReference type="PROSITE" id="PS50893"/>
    </source>
</evidence>
<keyword evidence="4 8" id="KW-0067">ATP-binding</keyword>
<keyword evidence="5" id="KW-1278">Translocase</keyword>
<evidence type="ECO:0000313" key="9">
    <source>
        <dbReference type="Proteomes" id="UP001139207"/>
    </source>
</evidence>
<dbReference type="Gene3D" id="3.40.50.300">
    <property type="entry name" value="P-loop containing nucleotide triphosphate hydrolases"/>
    <property type="match status" value="1"/>
</dbReference>
<comment type="caution">
    <text evidence="8">The sequence shown here is derived from an EMBL/GenBank/DDBJ whole genome shotgun (WGS) entry which is preliminary data.</text>
</comment>
<evidence type="ECO:0000256" key="1">
    <source>
        <dbReference type="ARBA" id="ARBA00022448"/>
    </source>
</evidence>
<sequence>MTDQTSVTMTHPTDVATERLVRVTHIAKSFGTNHVLHDVSLDAHRGEMLALLGANGSGKSTALRIMAGLETHDRGDVSVPTGVGTAMVFQKVHLVPRRTVLDNVCTGGLAHIPGWRSMTPLTFPTSLREEAMGCLEQVGLSDRAHHRAGSLSGGQQQRVAVARALCQRPAVILADEPTSALDPTAAHQVMELLRDITRAADVACVAVVHQPELALGYCDSVVGLRQGRVAFNRPAADTDLDTVSRLYTADGTPETQP</sequence>
<organism evidence="8 9">
    <name type="scientific">Corynebacterium kalidii</name>
    <dbReference type="NCBI Taxonomy" id="2931982"/>
    <lineage>
        <taxon>Bacteria</taxon>
        <taxon>Bacillati</taxon>
        <taxon>Actinomycetota</taxon>
        <taxon>Actinomycetes</taxon>
        <taxon>Mycobacteriales</taxon>
        <taxon>Corynebacteriaceae</taxon>
        <taxon>Corynebacterium</taxon>
    </lineage>
</organism>
<proteinExistence type="predicted"/>
<dbReference type="RefSeq" id="WP_244804489.1">
    <property type="nucleotide sequence ID" value="NZ_JALIEA010000013.1"/>
</dbReference>
<dbReference type="PROSITE" id="PS00211">
    <property type="entry name" value="ABC_TRANSPORTER_1"/>
    <property type="match status" value="1"/>
</dbReference>
<dbReference type="InterPro" id="IPR003593">
    <property type="entry name" value="AAA+_ATPase"/>
</dbReference>
<evidence type="ECO:0000256" key="6">
    <source>
        <dbReference type="ARBA" id="ARBA00023136"/>
    </source>
</evidence>
<dbReference type="PANTHER" id="PTHR43166:SF6">
    <property type="entry name" value="PHOSPHONATES IMPORT ATP-BINDING PROTEIN PHNC"/>
    <property type="match status" value="1"/>
</dbReference>
<evidence type="ECO:0000256" key="2">
    <source>
        <dbReference type="ARBA" id="ARBA00022475"/>
    </source>
</evidence>
<reference evidence="8" key="1">
    <citation type="submission" date="2022-04" db="EMBL/GenBank/DDBJ databases">
        <title>Corynebacterium kalidii LD5P10.</title>
        <authorList>
            <person name="Sun J.Q."/>
        </authorList>
    </citation>
    <scope>NUCLEOTIDE SEQUENCE</scope>
    <source>
        <strain evidence="8">LD5P10</strain>
    </source>
</reference>
<dbReference type="SUPFAM" id="SSF52540">
    <property type="entry name" value="P-loop containing nucleoside triphosphate hydrolases"/>
    <property type="match status" value="1"/>
</dbReference>
<dbReference type="PANTHER" id="PTHR43166">
    <property type="entry name" value="AMINO ACID IMPORT ATP-BINDING PROTEIN"/>
    <property type="match status" value="1"/>
</dbReference>
<keyword evidence="9" id="KW-1185">Reference proteome</keyword>
<keyword evidence="1" id="KW-0813">Transport</keyword>
<accession>A0A9X2B2H5</accession>
<evidence type="ECO:0000313" key="8">
    <source>
        <dbReference type="EMBL" id="MCJ7858750.1"/>
    </source>
</evidence>
<dbReference type="Pfam" id="PF00005">
    <property type="entry name" value="ABC_tran"/>
    <property type="match status" value="1"/>
</dbReference>
<evidence type="ECO:0000256" key="4">
    <source>
        <dbReference type="ARBA" id="ARBA00022840"/>
    </source>
</evidence>